<gene>
    <name evidence="8" type="ORF">EG327_000638</name>
</gene>
<evidence type="ECO:0000256" key="5">
    <source>
        <dbReference type="PROSITE-ProRule" id="PRU01240"/>
    </source>
</evidence>
<dbReference type="InterPro" id="IPR051048">
    <property type="entry name" value="Peptidase_S8/S53_subtilisin"/>
</dbReference>
<reference evidence="8 9" key="1">
    <citation type="submission" date="2019-07" db="EMBL/GenBank/DDBJ databases">
        <title>Venturia inaequalis Genome Resource.</title>
        <authorList>
            <person name="Lichtner F.J."/>
        </authorList>
    </citation>
    <scope>NUCLEOTIDE SEQUENCE [LARGE SCALE GENOMIC DNA]</scope>
    <source>
        <strain evidence="8 9">DMI_063113</strain>
    </source>
</reference>
<evidence type="ECO:0000256" key="1">
    <source>
        <dbReference type="ARBA" id="ARBA00011073"/>
    </source>
</evidence>
<organism evidence="8 9">
    <name type="scientific">Venturia inaequalis</name>
    <name type="common">Apple scab fungus</name>
    <dbReference type="NCBI Taxonomy" id="5025"/>
    <lineage>
        <taxon>Eukaryota</taxon>
        <taxon>Fungi</taxon>
        <taxon>Dikarya</taxon>
        <taxon>Ascomycota</taxon>
        <taxon>Pezizomycotina</taxon>
        <taxon>Dothideomycetes</taxon>
        <taxon>Pleosporomycetidae</taxon>
        <taxon>Venturiales</taxon>
        <taxon>Venturiaceae</taxon>
        <taxon>Venturia</taxon>
    </lineage>
</organism>
<feature type="compositionally biased region" description="Basic and acidic residues" evidence="6">
    <location>
        <begin position="595"/>
        <end position="606"/>
    </location>
</feature>
<dbReference type="InterPro" id="IPR015500">
    <property type="entry name" value="Peptidase_S8_subtilisin-rel"/>
</dbReference>
<dbReference type="InterPro" id="IPR023827">
    <property type="entry name" value="Peptidase_S8_Asp-AS"/>
</dbReference>
<feature type="region of interest" description="Disordered" evidence="6">
    <location>
        <begin position="571"/>
        <end position="618"/>
    </location>
</feature>
<keyword evidence="4 5" id="KW-0720">Serine protease</keyword>
<dbReference type="PANTHER" id="PTHR43399:SF4">
    <property type="entry name" value="CELL WALL-ASSOCIATED PROTEASE"/>
    <property type="match status" value="1"/>
</dbReference>
<dbReference type="Proteomes" id="UP000490939">
    <property type="component" value="Unassembled WGS sequence"/>
</dbReference>
<dbReference type="PROSITE" id="PS00136">
    <property type="entry name" value="SUBTILASE_ASP"/>
    <property type="match status" value="1"/>
</dbReference>
<dbReference type="Gene3D" id="3.40.50.200">
    <property type="entry name" value="Peptidase S8/S53 domain"/>
    <property type="match status" value="1"/>
</dbReference>
<dbReference type="InterPro" id="IPR036852">
    <property type="entry name" value="Peptidase_S8/S53_dom_sf"/>
</dbReference>
<feature type="active site" description="Charge relay system" evidence="5">
    <location>
        <position position="729"/>
    </location>
</feature>
<feature type="compositionally biased region" description="Acidic residues" evidence="6">
    <location>
        <begin position="607"/>
        <end position="618"/>
    </location>
</feature>
<dbReference type="AlphaFoldDB" id="A0A8H3VNA7"/>
<keyword evidence="3 5" id="KW-0378">Hydrolase</keyword>
<feature type="domain" description="Peptidase S8/S53" evidence="7">
    <location>
        <begin position="689"/>
        <end position="910"/>
    </location>
</feature>
<sequence length="959" mass="108164">MPPPDFTPRPSSTSRNSRVVFKLAREAEKHGQWNESVVLLKEALALGEREGRGKRTTQIQDDLAVCLLNVGLAARQGNSSQEAAKYLCEAEEHSRKILAARENTRTEGKEVERARNVLAQCLSAQYDAEASPESHEKLMEAIRLLQKNQILQLEKFGNDDDALLRTQHDLALYLARAGNYAEAEKLDTITMRERETKYGPFHKDYLESCYNLANDRLHLGRYSLARNMFRALAATLRTSADSGSIDIEMCEELARRCTAEQWRQWASQILQQHRLKQARLVGIRSQEVEDRWKCSIRIVILCLRRKKIEQSLGACSQQKQARQKWKTAIAVCIHRQRANLILAIFRTRKKTAVQRWKFAITVCIHWQRIDLMLAIFRGKRKRAQNRWRFALDKVVCVIRKRNVDRGLRIFRMNRERARHRWTLALQESASAVQAHKVENSLSFFRSIRDRAQQRWGRAYRWSLFTVLVKRRQAKLWRRAFLALTFIIRSRRLAASRRTALIAVAARNLPDGTSQSSGSFLSRLRGGSWTFVAEPNLVAKAVQQSGVVPGAWPDSDVLSHRVAFDKGGDLVSTSESAHGEEGLAAEDLSDLGSACSREEETRTRPEASQEDGDDDESAVGEKIDEEVEPDESPGAGELTEVACLFDAENAPSTTTDQQLKPTKDWLGKFKDLRKKTLGSRYIHNPDVPRIKIALLDTGIDESHPDVHGKYEEYRDFLHLDQLEGIDIDGHGTHKAGIILDLCPFAALYVGRLVDCGQSIRKEKDEELASRVAQAIDYAANIWQVDIISMSFGLARYSEAVHRSIKRAESNNIVFFAAAANSGNTTPVAFPAREKEVLGIFASDGFGKPLAFNPPPQVRQNYLMILGANVEAAWPGGGRRSQSGTSVATPIAACVAAFLYEYNANQLGMTGLQCYRGVERVLSEMAQSRPDGYCDVVPWQGYFKPRSFKSHLINVLHDLHS</sequence>
<evidence type="ECO:0000256" key="2">
    <source>
        <dbReference type="ARBA" id="ARBA00022670"/>
    </source>
</evidence>
<dbReference type="SUPFAM" id="SSF48452">
    <property type="entry name" value="TPR-like"/>
    <property type="match status" value="1"/>
</dbReference>
<keyword evidence="9" id="KW-1185">Reference proteome</keyword>
<dbReference type="PROSITE" id="PS51892">
    <property type="entry name" value="SUBTILASE"/>
    <property type="match status" value="1"/>
</dbReference>
<feature type="active site" description="Charge relay system" evidence="5">
    <location>
        <position position="884"/>
    </location>
</feature>
<evidence type="ECO:0000313" key="8">
    <source>
        <dbReference type="EMBL" id="KAE9990981.1"/>
    </source>
</evidence>
<dbReference type="EMBL" id="WNWR01000113">
    <property type="protein sequence ID" value="KAE9990981.1"/>
    <property type="molecule type" value="Genomic_DNA"/>
</dbReference>
<dbReference type="GO" id="GO:0004252">
    <property type="term" value="F:serine-type endopeptidase activity"/>
    <property type="evidence" value="ECO:0007669"/>
    <property type="project" value="UniProtKB-UniRule"/>
</dbReference>
<evidence type="ECO:0000259" key="7">
    <source>
        <dbReference type="Pfam" id="PF00082"/>
    </source>
</evidence>
<comment type="similarity">
    <text evidence="1 5">Belongs to the peptidase S8 family.</text>
</comment>
<evidence type="ECO:0000256" key="6">
    <source>
        <dbReference type="SAM" id="MobiDB-lite"/>
    </source>
</evidence>
<name>A0A8H3VNA7_VENIN</name>
<dbReference type="Pfam" id="PF00082">
    <property type="entry name" value="Peptidase_S8"/>
    <property type="match status" value="1"/>
</dbReference>
<comment type="caution">
    <text evidence="8">The sequence shown here is derived from an EMBL/GenBank/DDBJ whole genome shotgun (WGS) entry which is preliminary data.</text>
</comment>
<evidence type="ECO:0000313" key="9">
    <source>
        <dbReference type="Proteomes" id="UP000490939"/>
    </source>
</evidence>
<keyword evidence="2 5" id="KW-0645">Protease</keyword>
<dbReference type="GO" id="GO:0006508">
    <property type="term" value="P:proteolysis"/>
    <property type="evidence" value="ECO:0007669"/>
    <property type="project" value="UniProtKB-KW"/>
</dbReference>
<dbReference type="InterPro" id="IPR000209">
    <property type="entry name" value="Peptidase_S8/S53_dom"/>
</dbReference>
<proteinExistence type="inferred from homology"/>
<feature type="active site" description="Charge relay system" evidence="5">
    <location>
        <position position="695"/>
    </location>
</feature>
<dbReference type="PRINTS" id="PR00723">
    <property type="entry name" value="SUBTILISIN"/>
</dbReference>
<dbReference type="Gene3D" id="1.25.40.10">
    <property type="entry name" value="Tetratricopeptide repeat domain"/>
    <property type="match status" value="1"/>
</dbReference>
<dbReference type="InterPro" id="IPR011990">
    <property type="entry name" value="TPR-like_helical_dom_sf"/>
</dbReference>
<evidence type="ECO:0000256" key="3">
    <source>
        <dbReference type="ARBA" id="ARBA00022801"/>
    </source>
</evidence>
<evidence type="ECO:0000256" key="4">
    <source>
        <dbReference type="ARBA" id="ARBA00022825"/>
    </source>
</evidence>
<dbReference type="PANTHER" id="PTHR43399">
    <property type="entry name" value="SUBTILISIN-RELATED"/>
    <property type="match status" value="1"/>
</dbReference>
<dbReference type="SUPFAM" id="SSF52743">
    <property type="entry name" value="Subtilisin-like"/>
    <property type="match status" value="1"/>
</dbReference>
<accession>A0A8H3VNA7</accession>
<protein>
    <recommendedName>
        <fullName evidence="7">Peptidase S8/S53 domain-containing protein</fullName>
    </recommendedName>
</protein>